<dbReference type="EMBL" id="JANPWB010000005">
    <property type="protein sequence ID" value="KAJ1187051.1"/>
    <property type="molecule type" value="Genomic_DNA"/>
</dbReference>
<feature type="compositionally biased region" description="Polar residues" evidence="1">
    <location>
        <begin position="103"/>
        <end position="123"/>
    </location>
</feature>
<reference evidence="2" key="1">
    <citation type="journal article" date="2022" name="bioRxiv">
        <title>Sequencing and chromosome-scale assembly of the giantPleurodeles waltlgenome.</title>
        <authorList>
            <person name="Brown T."/>
            <person name="Elewa A."/>
            <person name="Iarovenko S."/>
            <person name="Subramanian E."/>
            <person name="Araus A.J."/>
            <person name="Petzold A."/>
            <person name="Susuki M."/>
            <person name="Suzuki K.-i.T."/>
            <person name="Hayashi T."/>
            <person name="Toyoda A."/>
            <person name="Oliveira C."/>
            <person name="Osipova E."/>
            <person name="Leigh N.D."/>
            <person name="Simon A."/>
            <person name="Yun M.H."/>
        </authorList>
    </citation>
    <scope>NUCLEOTIDE SEQUENCE</scope>
    <source>
        <strain evidence="2">20211129_DDA</strain>
        <tissue evidence="2">Liver</tissue>
    </source>
</reference>
<evidence type="ECO:0000313" key="2">
    <source>
        <dbReference type="EMBL" id="KAJ1187051.1"/>
    </source>
</evidence>
<gene>
    <name evidence="2" type="ORF">NDU88_003830</name>
</gene>
<comment type="caution">
    <text evidence="2">The sequence shown here is derived from an EMBL/GenBank/DDBJ whole genome shotgun (WGS) entry which is preliminary data.</text>
</comment>
<evidence type="ECO:0000256" key="1">
    <source>
        <dbReference type="SAM" id="MobiDB-lite"/>
    </source>
</evidence>
<dbReference type="AlphaFoldDB" id="A0AAV7UEE0"/>
<accession>A0AAV7UEE0</accession>
<dbReference type="Proteomes" id="UP001066276">
    <property type="component" value="Chromosome 3_1"/>
</dbReference>
<keyword evidence="3" id="KW-1185">Reference proteome</keyword>
<name>A0AAV7UEE0_PLEWA</name>
<sequence length="210" mass="22753">MRCNHSDRRRKSGKPLASRTFRTSPGCPAGRETQPGRLEPNQQHPREGPRTRTRCPGDCSPKKEPNTAGGLGTTPQSHTGPPDLQRSARPAAPESPTAALPQKAQQAGGSTPGTTPAQAQQGQHPYIHTPSGDRKKEQVDFLLFAESQAFHTCCPHAGFALGLFVSSWMFTLGWRAGVHAGVTITSRRDRKQIKLTVASALPTRFNLYAQ</sequence>
<organism evidence="2 3">
    <name type="scientific">Pleurodeles waltl</name>
    <name type="common">Iberian ribbed newt</name>
    <dbReference type="NCBI Taxonomy" id="8319"/>
    <lineage>
        <taxon>Eukaryota</taxon>
        <taxon>Metazoa</taxon>
        <taxon>Chordata</taxon>
        <taxon>Craniata</taxon>
        <taxon>Vertebrata</taxon>
        <taxon>Euteleostomi</taxon>
        <taxon>Amphibia</taxon>
        <taxon>Batrachia</taxon>
        <taxon>Caudata</taxon>
        <taxon>Salamandroidea</taxon>
        <taxon>Salamandridae</taxon>
        <taxon>Pleurodelinae</taxon>
        <taxon>Pleurodeles</taxon>
    </lineage>
</organism>
<proteinExistence type="predicted"/>
<protein>
    <submittedName>
        <fullName evidence="2">Uncharacterized protein</fullName>
    </submittedName>
</protein>
<evidence type="ECO:0000313" key="3">
    <source>
        <dbReference type="Proteomes" id="UP001066276"/>
    </source>
</evidence>
<feature type="region of interest" description="Disordered" evidence="1">
    <location>
        <begin position="1"/>
        <end position="132"/>
    </location>
</feature>